<reference evidence="2" key="2">
    <citation type="submission" date="2015-01" db="EMBL/GenBank/DDBJ databases">
        <title>Evolutionary Origins and Diversification of the Mycorrhizal Mutualists.</title>
        <authorList>
            <consortium name="DOE Joint Genome Institute"/>
            <consortium name="Mycorrhizal Genomics Consortium"/>
            <person name="Kohler A."/>
            <person name="Kuo A."/>
            <person name="Nagy L.G."/>
            <person name="Floudas D."/>
            <person name="Copeland A."/>
            <person name="Barry K.W."/>
            <person name="Cichocki N."/>
            <person name="Veneault-Fourrey C."/>
            <person name="LaButti K."/>
            <person name="Lindquist E.A."/>
            <person name="Lipzen A."/>
            <person name="Lundell T."/>
            <person name="Morin E."/>
            <person name="Murat C."/>
            <person name="Riley R."/>
            <person name="Ohm R."/>
            <person name="Sun H."/>
            <person name="Tunlid A."/>
            <person name="Henrissat B."/>
            <person name="Grigoriev I.V."/>
            <person name="Hibbett D.S."/>
            <person name="Martin F."/>
        </authorList>
    </citation>
    <scope>NUCLEOTIDE SEQUENCE [LARGE SCALE GENOMIC DNA]</scope>
    <source>
        <strain evidence="2">h7</strain>
    </source>
</reference>
<reference evidence="1 2" key="1">
    <citation type="submission" date="2014-04" db="EMBL/GenBank/DDBJ databases">
        <authorList>
            <consortium name="DOE Joint Genome Institute"/>
            <person name="Kuo A."/>
            <person name="Gay G."/>
            <person name="Dore J."/>
            <person name="Kohler A."/>
            <person name="Nagy L.G."/>
            <person name="Floudas D."/>
            <person name="Copeland A."/>
            <person name="Barry K.W."/>
            <person name="Cichocki N."/>
            <person name="Veneault-Fourrey C."/>
            <person name="LaButti K."/>
            <person name="Lindquist E.A."/>
            <person name="Lipzen A."/>
            <person name="Lundell T."/>
            <person name="Morin E."/>
            <person name="Murat C."/>
            <person name="Sun H."/>
            <person name="Tunlid A."/>
            <person name="Henrissat B."/>
            <person name="Grigoriev I.V."/>
            <person name="Hibbett D.S."/>
            <person name="Martin F."/>
            <person name="Nordberg H.P."/>
            <person name="Cantor M.N."/>
            <person name="Hua S.X."/>
        </authorList>
    </citation>
    <scope>NUCLEOTIDE SEQUENCE [LARGE SCALE GENOMIC DNA]</scope>
    <source>
        <strain evidence="2">h7</strain>
    </source>
</reference>
<evidence type="ECO:0000313" key="2">
    <source>
        <dbReference type="Proteomes" id="UP000053424"/>
    </source>
</evidence>
<evidence type="ECO:0000313" key="1">
    <source>
        <dbReference type="EMBL" id="KIM38893.1"/>
    </source>
</evidence>
<dbReference type="HOGENOM" id="CLU_2469345_0_0_1"/>
<sequence>MAIRPIHISLSYLLHPYSVTLSSSSVNILCIIRSRNPLSIISNPLLFTLSQSNTSDRARFSHPCSGAFSFQILSIVDYPVKSPSVEIR</sequence>
<dbReference type="AlphaFoldDB" id="A0A0C2XMD7"/>
<protein>
    <submittedName>
        <fullName evidence="1">Uncharacterized protein</fullName>
    </submittedName>
</protein>
<dbReference type="Proteomes" id="UP000053424">
    <property type="component" value="Unassembled WGS sequence"/>
</dbReference>
<dbReference type="EMBL" id="KN831788">
    <property type="protein sequence ID" value="KIM38893.1"/>
    <property type="molecule type" value="Genomic_DNA"/>
</dbReference>
<proteinExistence type="predicted"/>
<name>A0A0C2XMD7_HEBCY</name>
<keyword evidence="2" id="KW-1185">Reference proteome</keyword>
<accession>A0A0C2XMD7</accession>
<organism evidence="1 2">
    <name type="scientific">Hebeloma cylindrosporum</name>
    <dbReference type="NCBI Taxonomy" id="76867"/>
    <lineage>
        <taxon>Eukaryota</taxon>
        <taxon>Fungi</taxon>
        <taxon>Dikarya</taxon>
        <taxon>Basidiomycota</taxon>
        <taxon>Agaricomycotina</taxon>
        <taxon>Agaricomycetes</taxon>
        <taxon>Agaricomycetidae</taxon>
        <taxon>Agaricales</taxon>
        <taxon>Agaricineae</taxon>
        <taxon>Hymenogastraceae</taxon>
        <taxon>Hebeloma</taxon>
    </lineage>
</organism>
<gene>
    <name evidence="1" type="ORF">M413DRAFT_447575</name>
</gene>